<organism evidence="2 3">
    <name type="scientific">Microbacterium sediminis</name>
    <dbReference type="NCBI Taxonomy" id="904291"/>
    <lineage>
        <taxon>Bacteria</taxon>
        <taxon>Bacillati</taxon>
        <taxon>Actinomycetota</taxon>
        <taxon>Actinomycetes</taxon>
        <taxon>Micrococcales</taxon>
        <taxon>Microbacteriaceae</taxon>
        <taxon>Microbacterium</taxon>
    </lineage>
</organism>
<dbReference type="RefSeq" id="WP_067028697.1">
    <property type="nucleotide sequence ID" value="NZ_CP038256.1"/>
</dbReference>
<protein>
    <submittedName>
        <fullName evidence="2">Uncharacterized protein</fullName>
    </submittedName>
</protein>
<sequence>MPQTLPRARAIAPARHPRSTGRNRIVALAALGVSVVLTGSAVAAEAEVATAPRSAVTADLTPAPTTELTIPAAVAEDAEQTLEQATLALEDAPDGVETGELKDYVHALSNYDAMPSVTVVSLVDQATAEAEEVVAETASVKEEQARQAAEEKRAAEEAARAAEAAAQAAAAATTPQGAQAAAADIAASQYGWGADQFGCLVSLWNKESGWNYQAANPSSGAYGIPQSLPGSKMATVGADWATNPVTQIRWGLDYISRAYGTPCAAWGHSQAVNWY</sequence>
<name>A0A1B9NHB8_9MICO</name>
<dbReference type="Gene3D" id="1.10.530.10">
    <property type="match status" value="1"/>
</dbReference>
<dbReference type="SUPFAM" id="SSF53955">
    <property type="entry name" value="Lysozyme-like"/>
    <property type="match status" value="1"/>
</dbReference>
<keyword evidence="3" id="KW-1185">Reference proteome</keyword>
<evidence type="ECO:0000313" key="3">
    <source>
        <dbReference type="Proteomes" id="UP000093355"/>
    </source>
</evidence>
<dbReference type="OrthoDB" id="9766277at2"/>
<dbReference type="EMBL" id="LXMD01000008">
    <property type="protein sequence ID" value="OCG76001.1"/>
    <property type="molecule type" value="Genomic_DNA"/>
</dbReference>
<proteinExistence type="predicted"/>
<dbReference type="Proteomes" id="UP000093355">
    <property type="component" value="Unassembled WGS sequence"/>
</dbReference>
<feature type="region of interest" description="Disordered" evidence="1">
    <location>
        <begin position="141"/>
        <end position="160"/>
    </location>
</feature>
<evidence type="ECO:0000256" key="1">
    <source>
        <dbReference type="SAM" id="MobiDB-lite"/>
    </source>
</evidence>
<reference evidence="2 3" key="1">
    <citation type="submission" date="2016-05" db="EMBL/GenBank/DDBJ databases">
        <authorList>
            <person name="Lavstsen T."/>
            <person name="Jespersen J.S."/>
        </authorList>
    </citation>
    <scope>NUCLEOTIDE SEQUENCE [LARGE SCALE GENOMIC DNA]</scope>
    <source>
        <strain evidence="2 3">YLB-01</strain>
    </source>
</reference>
<gene>
    <name evidence="2" type="ORF">A7J15_12930</name>
</gene>
<dbReference type="InterPro" id="IPR023346">
    <property type="entry name" value="Lysozyme-like_dom_sf"/>
</dbReference>
<dbReference type="AlphaFoldDB" id="A0A1B9NHB8"/>
<dbReference type="STRING" id="904291.A7J15_12930"/>
<comment type="caution">
    <text evidence="2">The sequence shown here is derived from an EMBL/GenBank/DDBJ whole genome shotgun (WGS) entry which is preliminary data.</text>
</comment>
<accession>A0A1B9NHB8</accession>
<evidence type="ECO:0000313" key="2">
    <source>
        <dbReference type="EMBL" id="OCG76001.1"/>
    </source>
</evidence>